<dbReference type="Pfam" id="PF04828">
    <property type="entry name" value="GFA"/>
    <property type="match status" value="1"/>
</dbReference>
<dbReference type="SUPFAM" id="SSF51316">
    <property type="entry name" value="Mss4-like"/>
    <property type="match status" value="1"/>
</dbReference>
<evidence type="ECO:0000313" key="7">
    <source>
        <dbReference type="Proteomes" id="UP001551658"/>
    </source>
</evidence>
<dbReference type="InterPro" id="IPR011057">
    <property type="entry name" value="Mss4-like_sf"/>
</dbReference>
<dbReference type="InterPro" id="IPR006913">
    <property type="entry name" value="CENP-V/GFA"/>
</dbReference>
<evidence type="ECO:0000259" key="5">
    <source>
        <dbReference type="Pfam" id="PF04828"/>
    </source>
</evidence>
<dbReference type="EMBL" id="JBFAIH010000004">
    <property type="protein sequence ID" value="MEV0363066.1"/>
    <property type="molecule type" value="Genomic_DNA"/>
</dbReference>
<reference evidence="6 7" key="1">
    <citation type="submission" date="2024-06" db="EMBL/GenBank/DDBJ databases">
        <title>The Natural Products Discovery Center: Release of the First 8490 Sequenced Strains for Exploring Actinobacteria Biosynthetic Diversity.</title>
        <authorList>
            <person name="Kalkreuter E."/>
            <person name="Kautsar S.A."/>
            <person name="Yang D."/>
            <person name="Bader C.D."/>
            <person name="Teijaro C.N."/>
            <person name="Fluegel L."/>
            <person name="Davis C.M."/>
            <person name="Simpson J.R."/>
            <person name="Lauterbach L."/>
            <person name="Steele A.D."/>
            <person name="Gui C."/>
            <person name="Meng S."/>
            <person name="Li G."/>
            <person name="Viehrig K."/>
            <person name="Ye F."/>
            <person name="Su P."/>
            <person name="Kiefer A.F."/>
            <person name="Nichols A."/>
            <person name="Cepeda A.J."/>
            <person name="Yan W."/>
            <person name="Fan B."/>
            <person name="Jiang Y."/>
            <person name="Adhikari A."/>
            <person name="Zheng C.-J."/>
            <person name="Schuster L."/>
            <person name="Cowan T.M."/>
            <person name="Smanski M.J."/>
            <person name="Chevrette M.G."/>
            <person name="De Carvalho L.P.S."/>
            <person name="Shen B."/>
        </authorList>
    </citation>
    <scope>NUCLEOTIDE SEQUENCE [LARGE SCALE GENOMIC DNA]</scope>
    <source>
        <strain evidence="6 7">NPDC050671</strain>
    </source>
</reference>
<keyword evidence="7" id="KW-1185">Reference proteome</keyword>
<name>A0ABV3F5V2_9NOCA</name>
<evidence type="ECO:0000256" key="3">
    <source>
        <dbReference type="ARBA" id="ARBA00022833"/>
    </source>
</evidence>
<organism evidence="6 7">
    <name type="scientific">Nocardia fusca</name>
    <dbReference type="NCBI Taxonomy" id="941183"/>
    <lineage>
        <taxon>Bacteria</taxon>
        <taxon>Bacillati</taxon>
        <taxon>Actinomycetota</taxon>
        <taxon>Actinomycetes</taxon>
        <taxon>Mycobacteriales</taxon>
        <taxon>Nocardiaceae</taxon>
        <taxon>Nocardia</taxon>
    </lineage>
</organism>
<proteinExistence type="inferred from homology"/>
<keyword evidence="2" id="KW-0479">Metal-binding</keyword>
<evidence type="ECO:0000256" key="2">
    <source>
        <dbReference type="ARBA" id="ARBA00022723"/>
    </source>
</evidence>
<dbReference type="PANTHER" id="PTHR33337:SF40">
    <property type="entry name" value="CENP-V_GFA DOMAIN-CONTAINING PROTEIN-RELATED"/>
    <property type="match status" value="1"/>
</dbReference>
<dbReference type="RefSeq" id="WP_357976611.1">
    <property type="nucleotide sequence ID" value="NZ_JBFAIH010000004.1"/>
</dbReference>
<sequence>MKERYERRLSLWKYPVSATGDPDFPHLCSCEHCQKLSGAPVMSWVSFPEEGFAWTGVGGEPAWFETFPQISRGFCPECGSSVASKGDEAGLLGVTIIEITADLIRLISPDAVTQELGLAPRKCGGSGHIRYRWMRSGL</sequence>
<protein>
    <submittedName>
        <fullName evidence="6">GFA family protein</fullName>
    </submittedName>
</protein>
<evidence type="ECO:0000256" key="4">
    <source>
        <dbReference type="ARBA" id="ARBA00023239"/>
    </source>
</evidence>
<dbReference type="Proteomes" id="UP001551658">
    <property type="component" value="Unassembled WGS sequence"/>
</dbReference>
<evidence type="ECO:0000256" key="1">
    <source>
        <dbReference type="ARBA" id="ARBA00005495"/>
    </source>
</evidence>
<comment type="similarity">
    <text evidence="1">Belongs to the Gfa family.</text>
</comment>
<feature type="domain" description="CENP-V/GFA" evidence="5">
    <location>
        <begin position="17"/>
        <end position="90"/>
    </location>
</feature>
<dbReference type="PANTHER" id="PTHR33337">
    <property type="entry name" value="GFA DOMAIN-CONTAINING PROTEIN"/>
    <property type="match status" value="1"/>
</dbReference>
<dbReference type="Gene3D" id="3.90.1590.10">
    <property type="entry name" value="glutathione-dependent formaldehyde- activating enzyme (gfa)"/>
    <property type="match status" value="1"/>
</dbReference>
<keyword evidence="3" id="KW-0862">Zinc</keyword>
<comment type="caution">
    <text evidence="6">The sequence shown here is derived from an EMBL/GenBank/DDBJ whole genome shotgun (WGS) entry which is preliminary data.</text>
</comment>
<gene>
    <name evidence="6" type="ORF">AB0H72_10225</name>
</gene>
<accession>A0ABV3F5V2</accession>
<keyword evidence="4" id="KW-0456">Lyase</keyword>
<evidence type="ECO:0000313" key="6">
    <source>
        <dbReference type="EMBL" id="MEV0363066.1"/>
    </source>
</evidence>